<feature type="non-terminal residue" evidence="5">
    <location>
        <position position="1"/>
    </location>
</feature>
<dbReference type="OrthoDB" id="1523883at2759"/>
<dbReference type="SUPFAM" id="SSF53335">
    <property type="entry name" value="S-adenosyl-L-methionine-dependent methyltransferases"/>
    <property type="match status" value="1"/>
</dbReference>
<sequence>MWNLSIYCAKGVGPVTIQGQCAKKEVGGILNPHHPKWKKVILKVKPFLEENVMRLLCSTNYGSNLKVADLGCSSGPNALMVMFDIFTIINNTKLSLNRDTPVDVLQIYLNDLFQNDFNNIFKLLPDFYQRIRETRDKVGACFVNATPGNFYGRLFPNNYIHFFHSSCCLHWLSQVPEKLTKGAVKPLNKGNICLTATSLPAVYEAYFEQFQRDFKLFLKSRSDELTPGGSMVLTFIGREKDHKINYPWLMIGTVLKDMVLEGLVEEAKLDAFNLPIYGPTTEEVRQIIESETSFTLQTLKSFKMGWGGNLQEDIGDFVLDSKMKVELIAKHLRAGFEPLLTAEFGKDIMDELFSRFEKKLSQLKELDTLQYTILVMSMTKAS</sequence>
<dbReference type="Gene3D" id="3.40.50.150">
    <property type="entry name" value="Vaccinia Virus protein VP39"/>
    <property type="match status" value="1"/>
</dbReference>
<dbReference type="Gene3D" id="1.10.1200.270">
    <property type="entry name" value="Methyltransferase, alpha-helical capping domain"/>
    <property type="match status" value="1"/>
</dbReference>
<dbReference type="AlphaFoldDB" id="A0A371GCT1"/>
<comment type="caution">
    <text evidence="5">The sequence shown here is derived from an EMBL/GenBank/DDBJ whole genome shotgun (WGS) entry which is preliminary data.</text>
</comment>
<reference evidence="5" key="1">
    <citation type="submission" date="2018-05" db="EMBL/GenBank/DDBJ databases">
        <title>Draft genome of Mucuna pruriens seed.</title>
        <authorList>
            <person name="Nnadi N.E."/>
            <person name="Vos R."/>
            <person name="Hasami M.H."/>
            <person name="Devisetty U.K."/>
            <person name="Aguiy J.C."/>
        </authorList>
    </citation>
    <scope>NUCLEOTIDE SEQUENCE [LARGE SCALE GENOMIC DNA]</scope>
    <source>
        <strain evidence="5">JCA_2017</strain>
    </source>
</reference>
<organism evidence="5 6">
    <name type="scientific">Mucuna pruriens</name>
    <name type="common">Velvet bean</name>
    <name type="synonym">Dolichos pruriens</name>
    <dbReference type="NCBI Taxonomy" id="157652"/>
    <lineage>
        <taxon>Eukaryota</taxon>
        <taxon>Viridiplantae</taxon>
        <taxon>Streptophyta</taxon>
        <taxon>Embryophyta</taxon>
        <taxon>Tracheophyta</taxon>
        <taxon>Spermatophyta</taxon>
        <taxon>Magnoliopsida</taxon>
        <taxon>eudicotyledons</taxon>
        <taxon>Gunneridae</taxon>
        <taxon>Pentapetalae</taxon>
        <taxon>rosids</taxon>
        <taxon>fabids</taxon>
        <taxon>Fabales</taxon>
        <taxon>Fabaceae</taxon>
        <taxon>Papilionoideae</taxon>
        <taxon>50 kb inversion clade</taxon>
        <taxon>NPAAA clade</taxon>
        <taxon>indigoferoid/millettioid clade</taxon>
        <taxon>Phaseoleae</taxon>
        <taxon>Mucuna</taxon>
    </lineage>
</organism>
<evidence type="ECO:0000256" key="2">
    <source>
        <dbReference type="ARBA" id="ARBA00022679"/>
    </source>
</evidence>
<dbReference type="EMBL" id="QJKJ01005961">
    <property type="protein sequence ID" value="RDX88357.1"/>
    <property type="molecule type" value="Genomic_DNA"/>
</dbReference>
<dbReference type="GO" id="GO:0008168">
    <property type="term" value="F:methyltransferase activity"/>
    <property type="evidence" value="ECO:0007669"/>
    <property type="project" value="UniProtKB-KW"/>
</dbReference>
<keyword evidence="4" id="KW-0460">Magnesium</keyword>
<keyword evidence="3" id="KW-0479">Metal-binding</keyword>
<dbReference type="GO" id="GO:0046872">
    <property type="term" value="F:metal ion binding"/>
    <property type="evidence" value="ECO:0007669"/>
    <property type="project" value="UniProtKB-KW"/>
</dbReference>
<dbReference type="Pfam" id="PF03492">
    <property type="entry name" value="Methyltransf_7"/>
    <property type="match status" value="1"/>
</dbReference>
<evidence type="ECO:0000256" key="1">
    <source>
        <dbReference type="ARBA" id="ARBA00022603"/>
    </source>
</evidence>
<proteinExistence type="predicted"/>
<evidence type="ECO:0000256" key="3">
    <source>
        <dbReference type="ARBA" id="ARBA00022723"/>
    </source>
</evidence>
<dbReference type="GO" id="GO:0032259">
    <property type="term" value="P:methylation"/>
    <property type="evidence" value="ECO:0007669"/>
    <property type="project" value="UniProtKB-KW"/>
</dbReference>
<dbReference type="InterPro" id="IPR042086">
    <property type="entry name" value="MeTrfase_capping"/>
</dbReference>
<evidence type="ECO:0000256" key="4">
    <source>
        <dbReference type="ARBA" id="ARBA00022842"/>
    </source>
</evidence>
<gene>
    <name evidence="5" type="primary">MXMT2</name>
    <name evidence="5" type="ORF">CR513_30059</name>
</gene>
<name>A0A371GCT1_MUCPR</name>
<keyword evidence="6" id="KW-1185">Reference proteome</keyword>
<dbReference type="PANTHER" id="PTHR31009">
    <property type="entry name" value="S-ADENOSYL-L-METHIONINE:CARBOXYL METHYLTRANSFERASE FAMILY PROTEIN"/>
    <property type="match status" value="1"/>
</dbReference>
<evidence type="ECO:0000313" key="6">
    <source>
        <dbReference type="Proteomes" id="UP000257109"/>
    </source>
</evidence>
<keyword evidence="2" id="KW-0808">Transferase</keyword>
<accession>A0A371GCT1</accession>
<dbReference type="InterPro" id="IPR029063">
    <property type="entry name" value="SAM-dependent_MTases_sf"/>
</dbReference>
<evidence type="ECO:0000313" key="5">
    <source>
        <dbReference type="EMBL" id="RDX88357.1"/>
    </source>
</evidence>
<keyword evidence="1 5" id="KW-0489">Methyltransferase</keyword>
<dbReference type="InterPro" id="IPR005299">
    <property type="entry name" value="MeTrfase_7"/>
</dbReference>
<protein>
    <submittedName>
        <fullName evidence="5">Monomethylxanthine methyltransferase 2</fullName>
    </submittedName>
</protein>
<dbReference type="Proteomes" id="UP000257109">
    <property type="component" value="Unassembled WGS sequence"/>
</dbReference>